<dbReference type="RefSeq" id="WP_089683892.1">
    <property type="nucleotide sequence ID" value="NZ_FNFO01000006.1"/>
</dbReference>
<feature type="domain" description="Gfo/Idh/MocA-like oxidoreductase N-terminal" evidence="1">
    <location>
        <begin position="38"/>
        <end position="163"/>
    </location>
</feature>
<dbReference type="OrthoDB" id="9763611at2"/>
<feature type="domain" description="Gfo/Idh/MocA-like oxidoreductase bacterial type C-terminal" evidence="2">
    <location>
        <begin position="361"/>
        <end position="447"/>
    </location>
</feature>
<dbReference type="GO" id="GO:0000166">
    <property type="term" value="F:nucleotide binding"/>
    <property type="evidence" value="ECO:0007669"/>
    <property type="project" value="InterPro"/>
</dbReference>
<evidence type="ECO:0000259" key="3">
    <source>
        <dbReference type="Pfam" id="PF22725"/>
    </source>
</evidence>
<dbReference type="InterPro" id="IPR000683">
    <property type="entry name" value="Gfo/Idh/MocA-like_OxRdtase_N"/>
</dbReference>
<keyword evidence="5" id="KW-1185">Reference proteome</keyword>
<dbReference type="Pfam" id="PF01408">
    <property type="entry name" value="GFO_IDH_MocA"/>
    <property type="match status" value="1"/>
</dbReference>
<dbReference type="InterPro" id="IPR006311">
    <property type="entry name" value="TAT_signal"/>
</dbReference>
<dbReference type="InterPro" id="IPR036291">
    <property type="entry name" value="NAD(P)-bd_dom_sf"/>
</dbReference>
<dbReference type="STRING" id="1075417.SAMN05421823_106168"/>
<evidence type="ECO:0000259" key="2">
    <source>
        <dbReference type="Pfam" id="PF19051"/>
    </source>
</evidence>
<protein>
    <submittedName>
        <fullName evidence="4">Predicted dehydrogenase</fullName>
    </submittedName>
</protein>
<dbReference type="SUPFAM" id="SSF51735">
    <property type="entry name" value="NAD(P)-binding Rossmann-fold domains"/>
    <property type="match status" value="1"/>
</dbReference>
<evidence type="ECO:0000313" key="5">
    <source>
        <dbReference type="Proteomes" id="UP000198510"/>
    </source>
</evidence>
<reference evidence="4 5" key="1">
    <citation type="submission" date="2016-10" db="EMBL/GenBank/DDBJ databases">
        <authorList>
            <person name="de Groot N.N."/>
        </authorList>
    </citation>
    <scope>NUCLEOTIDE SEQUENCE [LARGE SCALE GENOMIC DNA]</scope>
    <source>
        <strain evidence="4 5">DSM 25186</strain>
    </source>
</reference>
<dbReference type="InterPro" id="IPR043906">
    <property type="entry name" value="Gfo/Idh/MocA_OxRdtase_bact_C"/>
</dbReference>
<feature type="domain" description="GFO/IDH/MocA-like oxidoreductase" evidence="3">
    <location>
        <begin position="232"/>
        <end position="330"/>
    </location>
</feature>
<dbReference type="PANTHER" id="PTHR43818:SF5">
    <property type="entry name" value="OXIDOREDUCTASE FAMILY PROTEIN"/>
    <property type="match status" value="1"/>
</dbReference>
<dbReference type="Proteomes" id="UP000198510">
    <property type="component" value="Unassembled WGS sequence"/>
</dbReference>
<dbReference type="Gene3D" id="3.30.360.10">
    <property type="entry name" value="Dihydrodipicolinate Reductase, domain 2"/>
    <property type="match status" value="1"/>
</dbReference>
<accession>A0A1G9KIU9</accession>
<name>A0A1G9KIU9_9BACT</name>
<gene>
    <name evidence="4" type="ORF">SAMN05421823_106168</name>
</gene>
<dbReference type="InterPro" id="IPR050463">
    <property type="entry name" value="Gfo/Idh/MocA_oxidrdct_glycsds"/>
</dbReference>
<evidence type="ECO:0000313" key="4">
    <source>
        <dbReference type="EMBL" id="SDL49365.1"/>
    </source>
</evidence>
<dbReference type="PROSITE" id="PS51318">
    <property type="entry name" value="TAT"/>
    <property type="match status" value="1"/>
</dbReference>
<proteinExistence type="predicted"/>
<dbReference type="Pfam" id="PF19051">
    <property type="entry name" value="GFO_IDH_MocA_C2"/>
    <property type="match status" value="1"/>
</dbReference>
<dbReference type="SUPFAM" id="SSF55347">
    <property type="entry name" value="Glyceraldehyde-3-phosphate dehydrogenase-like, C-terminal domain"/>
    <property type="match status" value="1"/>
</dbReference>
<dbReference type="Gene3D" id="3.40.50.720">
    <property type="entry name" value="NAD(P)-binding Rossmann-like Domain"/>
    <property type="match status" value="1"/>
</dbReference>
<sequence>MFDFRINRRQFLKTSSASLALASLGPAGLDMLYRKDPLRVGLIGTGWYGKSDLFRLIQVAPVNVVSLCDPDQHMLSEAATLVSRRQKSGKKPRTYGDYRKMLAEKDLDIVLIGTPDHWHALQTIDALKAGAHVYVQKPISVDVLEGEAMLAAARKYDRVVQVGTQRKSTPHLIDAKKNIIDAGLLGKVRHVEMCCYFHMRANGNPPVEPVPSFFDYDMWTGPAPLRPYDGLPHKRWWRTFMEYGNGIMGDMCIHMFDTVRWMLNLGWPKQVTSTGGIYVQTEGKSNIPDTQSALFEYDDLTCVWQHRSWGTPANPEYPWSLTLYGDKGTLWASTMQYDFIPEGDGKKIHKDVVYEKEKYPEDLTEKDIELNAAPATRLHMLDFLAAIDKHSRPVADIEDGHISTASCILANLSRQLGRPLRYDHATRTVVNDPAATKLLQRPYREPWIHPDPTQV</sequence>
<evidence type="ECO:0000259" key="1">
    <source>
        <dbReference type="Pfam" id="PF01408"/>
    </source>
</evidence>
<organism evidence="4 5">
    <name type="scientific">Catalinimonas alkaloidigena</name>
    <dbReference type="NCBI Taxonomy" id="1075417"/>
    <lineage>
        <taxon>Bacteria</taxon>
        <taxon>Pseudomonadati</taxon>
        <taxon>Bacteroidota</taxon>
        <taxon>Cytophagia</taxon>
        <taxon>Cytophagales</taxon>
        <taxon>Catalimonadaceae</taxon>
        <taxon>Catalinimonas</taxon>
    </lineage>
</organism>
<dbReference type="InterPro" id="IPR055170">
    <property type="entry name" value="GFO_IDH_MocA-like_dom"/>
</dbReference>
<dbReference type="EMBL" id="FNFO01000006">
    <property type="protein sequence ID" value="SDL49365.1"/>
    <property type="molecule type" value="Genomic_DNA"/>
</dbReference>
<dbReference type="Pfam" id="PF22725">
    <property type="entry name" value="GFO_IDH_MocA_C3"/>
    <property type="match status" value="1"/>
</dbReference>
<dbReference type="PANTHER" id="PTHR43818">
    <property type="entry name" value="BCDNA.GH03377"/>
    <property type="match status" value="1"/>
</dbReference>
<dbReference type="AlphaFoldDB" id="A0A1G9KIU9"/>